<feature type="compositionally biased region" description="Basic and acidic residues" evidence="1">
    <location>
        <begin position="1"/>
        <end position="11"/>
    </location>
</feature>
<keyword evidence="2" id="KW-1133">Transmembrane helix</keyword>
<feature type="transmembrane region" description="Helical" evidence="2">
    <location>
        <begin position="34"/>
        <end position="57"/>
    </location>
</feature>
<dbReference type="EMBL" id="PSRQ01000036">
    <property type="protein sequence ID" value="PWU23367.1"/>
    <property type="molecule type" value="Genomic_DNA"/>
</dbReference>
<evidence type="ECO:0000256" key="1">
    <source>
        <dbReference type="SAM" id="MobiDB-lite"/>
    </source>
</evidence>
<feature type="transmembrane region" description="Helical" evidence="2">
    <location>
        <begin position="63"/>
        <end position="82"/>
    </location>
</feature>
<keyword evidence="2" id="KW-0812">Transmembrane</keyword>
<dbReference type="AlphaFoldDB" id="A0A317JP30"/>
<name>A0A317JP30_9BACT</name>
<protein>
    <submittedName>
        <fullName evidence="3">Uncharacterized protein</fullName>
    </submittedName>
</protein>
<organism evidence="3 4">
    <name type="scientific">Candidatus Cerribacteria bacterium 'Amazon FNV 2010 28 9'</name>
    <dbReference type="NCBI Taxonomy" id="2081795"/>
    <lineage>
        <taxon>Bacteria</taxon>
        <taxon>Candidatus Cerribacteria</taxon>
    </lineage>
</organism>
<evidence type="ECO:0000256" key="2">
    <source>
        <dbReference type="SAM" id="Phobius"/>
    </source>
</evidence>
<feature type="region of interest" description="Disordered" evidence="1">
    <location>
        <begin position="1"/>
        <end position="24"/>
    </location>
</feature>
<evidence type="ECO:0000313" key="4">
    <source>
        <dbReference type="Proteomes" id="UP000246104"/>
    </source>
</evidence>
<dbReference type="Proteomes" id="UP000246104">
    <property type="component" value="Unassembled WGS sequence"/>
</dbReference>
<gene>
    <name evidence="3" type="ORF">C5B42_03205</name>
</gene>
<proteinExistence type="predicted"/>
<comment type="caution">
    <text evidence="3">The sequence shown here is derived from an EMBL/GenBank/DDBJ whole genome shotgun (WGS) entry which is preliminary data.</text>
</comment>
<reference evidence="3 4" key="1">
    <citation type="submission" date="2018-02" db="EMBL/GenBank/DDBJ databases">
        <title>Genomic Reconstructions from Amazon Rainforest and Pasture Soil Reveal Novel Insights into the Physiology of Candidate Phyla in Tropical Sites.</title>
        <authorList>
            <person name="Kroeger M.E."/>
            <person name="Delmont T."/>
            <person name="Eren A.M."/>
            <person name="Guo J."/>
            <person name="Meyer K.M."/>
            <person name="Khan K."/>
            <person name="Rodrigues J.L.M."/>
            <person name="Bohannan B.J.M."/>
            <person name="Tringe S."/>
            <person name="Borges C.D."/>
            <person name="Tiedje J."/>
            <person name="Tsai S.M."/>
            <person name="Nusslein K."/>
        </authorList>
    </citation>
    <scope>NUCLEOTIDE SEQUENCE [LARGE SCALE GENOMIC DNA]</scope>
    <source>
        <strain evidence="3">Amazon FNV 2010 28 9</strain>
    </source>
</reference>
<accession>A0A317JP30</accession>
<sequence>MNKQADEKGTPEGKPQPSLQEQLDALSPKEKSDLGMGVLVVALIAATLIATWVILGLATSGGVFGYLLAFVAVALLVGGFLWQRILA</sequence>
<keyword evidence="2" id="KW-0472">Membrane</keyword>
<evidence type="ECO:0000313" key="3">
    <source>
        <dbReference type="EMBL" id="PWU23367.1"/>
    </source>
</evidence>